<dbReference type="Gene3D" id="3.40.50.150">
    <property type="entry name" value="Vaccinia Virus protein VP39"/>
    <property type="match status" value="2"/>
</dbReference>
<dbReference type="Pfam" id="PF13489">
    <property type="entry name" value="Methyltransf_23"/>
    <property type="match status" value="1"/>
</dbReference>
<keyword evidence="3" id="KW-0808">Transferase</keyword>
<proteinExistence type="inferred from homology"/>
<evidence type="ECO:0000256" key="3">
    <source>
        <dbReference type="ARBA" id="ARBA00022679"/>
    </source>
</evidence>
<evidence type="ECO:0000259" key="4">
    <source>
        <dbReference type="Pfam" id="PF08241"/>
    </source>
</evidence>
<dbReference type="InterPro" id="IPR051052">
    <property type="entry name" value="Diverse_substrate_MTase"/>
</dbReference>
<dbReference type="EMBL" id="JAJNOC010000004">
    <property type="protein sequence ID" value="MCD2517642.1"/>
    <property type="molecule type" value="Genomic_DNA"/>
</dbReference>
<keyword evidence="6" id="KW-1185">Reference proteome</keyword>
<keyword evidence="2 5" id="KW-0489">Methyltransferase</keyword>
<gene>
    <name evidence="5" type="ORF">LQ564_15110</name>
</gene>
<dbReference type="GO" id="GO:0008168">
    <property type="term" value="F:methyltransferase activity"/>
    <property type="evidence" value="ECO:0007669"/>
    <property type="project" value="UniProtKB-KW"/>
</dbReference>
<evidence type="ECO:0000256" key="1">
    <source>
        <dbReference type="ARBA" id="ARBA00008361"/>
    </source>
</evidence>
<protein>
    <submittedName>
        <fullName evidence="5">Methyltransferase domain-containing protein</fullName>
    </submittedName>
</protein>
<organism evidence="5 6">
    <name type="scientific">Massilia phyllostachyos</name>
    <dbReference type="NCBI Taxonomy" id="2898585"/>
    <lineage>
        <taxon>Bacteria</taxon>
        <taxon>Pseudomonadati</taxon>
        <taxon>Pseudomonadota</taxon>
        <taxon>Betaproteobacteria</taxon>
        <taxon>Burkholderiales</taxon>
        <taxon>Oxalobacteraceae</taxon>
        <taxon>Telluria group</taxon>
        <taxon>Massilia</taxon>
    </lineage>
</organism>
<dbReference type="PANTHER" id="PTHR44942:SF4">
    <property type="entry name" value="METHYLTRANSFERASE TYPE 11 DOMAIN-CONTAINING PROTEIN"/>
    <property type="match status" value="1"/>
</dbReference>
<dbReference type="PANTHER" id="PTHR44942">
    <property type="entry name" value="METHYLTRANSF_11 DOMAIN-CONTAINING PROTEIN"/>
    <property type="match status" value="1"/>
</dbReference>
<dbReference type="RefSeq" id="WP_231058923.1">
    <property type="nucleotide sequence ID" value="NZ_JAJNOC010000004.1"/>
</dbReference>
<evidence type="ECO:0000313" key="5">
    <source>
        <dbReference type="EMBL" id="MCD2517642.1"/>
    </source>
</evidence>
<dbReference type="CDD" id="cd02440">
    <property type="entry name" value="AdoMet_MTases"/>
    <property type="match status" value="2"/>
</dbReference>
<dbReference type="Proteomes" id="UP001179361">
    <property type="component" value="Unassembled WGS sequence"/>
</dbReference>
<reference evidence="5" key="1">
    <citation type="submission" date="2021-11" db="EMBL/GenBank/DDBJ databases">
        <title>The complete genome of Massilia sp sp. G4R7.</title>
        <authorList>
            <person name="Liu L."/>
            <person name="Yue J."/>
            <person name="Yuan J."/>
            <person name="Yang F."/>
            <person name="Li L."/>
        </authorList>
    </citation>
    <scope>NUCLEOTIDE SEQUENCE</scope>
    <source>
        <strain evidence="5">G4R7</strain>
    </source>
</reference>
<dbReference type="GO" id="GO:0032259">
    <property type="term" value="P:methylation"/>
    <property type="evidence" value="ECO:0007669"/>
    <property type="project" value="UniProtKB-KW"/>
</dbReference>
<dbReference type="InterPro" id="IPR029063">
    <property type="entry name" value="SAM-dependent_MTases_sf"/>
</dbReference>
<feature type="domain" description="Methyltransferase type 11" evidence="4">
    <location>
        <begin position="41"/>
        <end position="129"/>
    </location>
</feature>
<evidence type="ECO:0000313" key="6">
    <source>
        <dbReference type="Proteomes" id="UP001179361"/>
    </source>
</evidence>
<name>A0ABS8Q9B1_9BURK</name>
<dbReference type="Pfam" id="PF08241">
    <property type="entry name" value="Methyltransf_11"/>
    <property type="match status" value="1"/>
</dbReference>
<comment type="caution">
    <text evidence="5">The sequence shown here is derived from an EMBL/GenBank/DDBJ whole genome shotgun (WGS) entry which is preliminary data.</text>
</comment>
<dbReference type="SUPFAM" id="SSF53335">
    <property type="entry name" value="S-adenosyl-L-methionine-dependent methyltransferases"/>
    <property type="match status" value="2"/>
</dbReference>
<comment type="similarity">
    <text evidence="1">Belongs to the methyltransferase superfamily.</text>
</comment>
<sequence>MDSTPNPFDQGGQAYARFRPEYPRQLAAFLASVAPERRLAVDVGCGNGQLTRLLAPYFDQVVGLDPSADQIAHAVPQDGVEYRCAPAECLPLPDGGANLITAAQAAHWFDLPAFYAEARRIAAPGAILALISYGVMRLEPALDARFHAFYRDEIGPFWPAERKLVDSGYATIDFPFEELEQPALEIRLAWDLPAFLGYLSTWSAVRGAREAGREAILLDYADDARAAWGDPARKRTVSWPINMRIGRLGKATAPGTEGYAEAAEWLIPRFESVAFEEKYRAVLYLLPIEPGRVLDIGAGTGADAAWFAAHGHAVTAVEPVAALRKAGRELHPSSGIEWIDDSLPALARLAERTEAYDLAVMSAVWQHLDAAERAAAMAAILPLLKPGAVLVMSIRHGPPPPGHRSFDVSPEQTIGLAAAQHAHLLMAAQLPSVQAPHRDVGVTWSWLVFQKNDSDSPGMCLRP</sequence>
<evidence type="ECO:0000256" key="2">
    <source>
        <dbReference type="ARBA" id="ARBA00022603"/>
    </source>
</evidence>
<dbReference type="InterPro" id="IPR013216">
    <property type="entry name" value="Methyltransf_11"/>
</dbReference>
<accession>A0ABS8Q9B1</accession>